<name>A0A0P0X3Q0_ORYSJ</name>
<gene>
    <name evidence="1" type="ordered locus">Os07g0187350</name>
    <name evidence="1" type="ORF">OSNPB_070187350</name>
</gene>
<evidence type="ECO:0000313" key="2">
    <source>
        <dbReference type="Proteomes" id="UP000059680"/>
    </source>
</evidence>
<dbReference type="Proteomes" id="UP000059680">
    <property type="component" value="Chromosome 7"/>
</dbReference>
<sequence length="95" mass="10622">MVQYASDLQIRTLSMCQSLEDIGRHCTLPKQHVGFFVLCAAGTGKLTIKLTDTKIKYLASTTDAKKGVTDEVLIRTWSYVSWVCHIPSRQNTCSI</sequence>
<reference evidence="1 2" key="3">
    <citation type="journal article" date="2013" name="Rice">
        <title>Improvement of the Oryza sativa Nipponbare reference genome using next generation sequence and optical map data.</title>
        <authorList>
            <person name="Kawahara Y."/>
            <person name="de la Bastide M."/>
            <person name="Hamilton J.P."/>
            <person name="Kanamori H."/>
            <person name="McCombie W.R."/>
            <person name="Ouyang S."/>
            <person name="Schwartz D.C."/>
            <person name="Tanaka T."/>
            <person name="Wu J."/>
            <person name="Zhou S."/>
            <person name="Childs K.L."/>
            <person name="Davidson R.M."/>
            <person name="Lin H."/>
            <person name="Quesada-Ocampo L."/>
            <person name="Vaillancourt B."/>
            <person name="Sakai H."/>
            <person name="Lee S.S."/>
            <person name="Kim J."/>
            <person name="Numa H."/>
            <person name="Itoh T."/>
            <person name="Buell C.R."/>
            <person name="Matsumoto T."/>
        </authorList>
    </citation>
    <scope>NUCLEOTIDE SEQUENCE [LARGE SCALE GENOMIC DNA]</scope>
    <source>
        <strain evidence="2">cv. Nipponbare</strain>
    </source>
</reference>
<accession>A0A0P0X3Q0</accession>
<dbReference type="PaxDb" id="39947-A0A0P0X3Q0"/>
<evidence type="ECO:0000313" key="1">
    <source>
        <dbReference type="EMBL" id="BAT00384.1"/>
    </source>
</evidence>
<proteinExistence type="predicted"/>
<protein>
    <submittedName>
        <fullName evidence="1">Os07g0187350 protein</fullName>
    </submittedName>
</protein>
<dbReference type="EMBL" id="AP014963">
    <property type="protein sequence ID" value="BAT00384.1"/>
    <property type="molecule type" value="Genomic_DNA"/>
</dbReference>
<dbReference type="InParanoid" id="A0A0P0X3Q0"/>
<reference evidence="1 2" key="2">
    <citation type="journal article" date="2013" name="Plant Cell Physiol.">
        <title>Rice Annotation Project Database (RAP-DB): an integrative and interactive database for rice genomics.</title>
        <authorList>
            <person name="Sakai H."/>
            <person name="Lee S.S."/>
            <person name="Tanaka T."/>
            <person name="Numa H."/>
            <person name="Kim J."/>
            <person name="Kawahara Y."/>
            <person name="Wakimoto H."/>
            <person name="Yang C.C."/>
            <person name="Iwamoto M."/>
            <person name="Abe T."/>
            <person name="Yamada Y."/>
            <person name="Muto A."/>
            <person name="Inokuchi H."/>
            <person name="Ikemura T."/>
            <person name="Matsumoto T."/>
            <person name="Sasaki T."/>
            <person name="Itoh T."/>
        </authorList>
    </citation>
    <scope>NUCLEOTIDE SEQUENCE [LARGE SCALE GENOMIC DNA]</scope>
    <source>
        <strain evidence="2">cv. Nipponbare</strain>
    </source>
</reference>
<keyword evidence="2" id="KW-1185">Reference proteome</keyword>
<reference evidence="2" key="1">
    <citation type="journal article" date="2005" name="Nature">
        <title>The map-based sequence of the rice genome.</title>
        <authorList>
            <consortium name="International rice genome sequencing project (IRGSP)"/>
            <person name="Matsumoto T."/>
            <person name="Wu J."/>
            <person name="Kanamori H."/>
            <person name="Katayose Y."/>
            <person name="Fujisawa M."/>
            <person name="Namiki N."/>
            <person name="Mizuno H."/>
            <person name="Yamamoto K."/>
            <person name="Antonio B.A."/>
            <person name="Baba T."/>
            <person name="Sakata K."/>
            <person name="Nagamura Y."/>
            <person name="Aoki H."/>
            <person name="Arikawa K."/>
            <person name="Arita K."/>
            <person name="Bito T."/>
            <person name="Chiden Y."/>
            <person name="Fujitsuka N."/>
            <person name="Fukunaka R."/>
            <person name="Hamada M."/>
            <person name="Harada C."/>
            <person name="Hayashi A."/>
            <person name="Hijishita S."/>
            <person name="Honda M."/>
            <person name="Hosokawa S."/>
            <person name="Ichikawa Y."/>
            <person name="Idonuma A."/>
            <person name="Iijima M."/>
            <person name="Ikeda M."/>
            <person name="Ikeno M."/>
            <person name="Ito K."/>
            <person name="Ito S."/>
            <person name="Ito T."/>
            <person name="Ito Y."/>
            <person name="Ito Y."/>
            <person name="Iwabuchi A."/>
            <person name="Kamiya K."/>
            <person name="Karasawa W."/>
            <person name="Kurita K."/>
            <person name="Katagiri S."/>
            <person name="Kikuta A."/>
            <person name="Kobayashi H."/>
            <person name="Kobayashi N."/>
            <person name="Machita K."/>
            <person name="Maehara T."/>
            <person name="Masukawa M."/>
            <person name="Mizubayashi T."/>
            <person name="Mukai Y."/>
            <person name="Nagasaki H."/>
            <person name="Nagata Y."/>
            <person name="Naito S."/>
            <person name="Nakashima M."/>
            <person name="Nakama Y."/>
            <person name="Nakamichi Y."/>
            <person name="Nakamura M."/>
            <person name="Meguro A."/>
            <person name="Negishi M."/>
            <person name="Ohta I."/>
            <person name="Ohta T."/>
            <person name="Okamoto M."/>
            <person name="Ono N."/>
            <person name="Saji S."/>
            <person name="Sakaguchi M."/>
            <person name="Sakai K."/>
            <person name="Shibata M."/>
            <person name="Shimokawa T."/>
            <person name="Song J."/>
            <person name="Takazaki Y."/>
            <person name="Terasawa K."/>
            <person name="Tsugane M."/>
            <person name="Tsuji K."/>
            <person name="Ueda S."/>
            <person name="Waki K."/>
            <person name="Yamagata H."/>
            <person name="Yamamoto M."/>
            <person name="Yamamoto S."/>
            <person name="Yamane H."/>
            <person name="Yoshiki S."/>
            <person name="Yoshihara R."/>
            <person name="Yukawa K."/>
            <person name="Zhong H."/>
            <person name="Yano M."/>
            <person name="Yuan Q."/>
            <person name="Ouyang S."/>
            <person name="Liu J."/>
            <person name="Jones K.M."/>
            <person name="Gansberger K."/>
            <person name="Moffat K."/>
            <person name="Hill J."/>
            <person name="Bera J."/>
            <person name="Fadrosh D."/>
            <person name="Jin S."/>
            <person name="Johri S."/>
            <person name="Kim M."/>
            <person name="Overton L."/>
            <person name="Reardon M."/>
            <person name="Tsitrin T."/>
            <person name="Vuong H."/>
            <person name="Weaver B."/>
            <person name="Ciecko A."/>
            <person name="Tallon L."/>
            <person name="Jackson J."/>
            <person name="Pai G."/>
            <person name="Aken S.V."/>
            <person name="Utterback T."/>
            <person name="Reidmuller S."/>
            <person name="Feldblyum T."/>
            <person name="Hsiao J."/>
            <person name="Zismann V."/>
            <person name="Iobst S."/>
            <person name="de Vazeille A.R."/>
            <person name="Buell C.R."/>
            <person name="Ying K."/>
            <person name="Li Y."/>
            <person name="Lu T."/>
            <person name="Huang Y."/>
            <person name="Zhao Q."/>
            <person name="Feng Q."/>
            <person name="Zhang L."/>
            <person name="Zhu J."/>
            <person name="Weng Q."/>
            <person name="Mu J."/>
            <person name="Lu Y."/>
            <person name="Fan D."/>
            <person name="Liu Y."/>
            <person name="Guan J."/>
            <person name="Zhang Y."/>
            <person name="Yu S."/>
            <person name="Liu X."/>
            <person name="Zhang Y."/>
            <person name="Hong G."/>
            <person name="Han B."/>
            <person name="Choisne N."/>
            <person name="Demange N."/>
            <person name="Orjeda G."/>
            <person name="Samain S."/>
            <person name="Cattolico L."/>
            <person name="Pelletier E."/>
            <person name="Couloux A."/>
            <person name="Segurens B."/>
            <person name="Wincker P."/>
            <person name="D'Hont A."/>
            <person name="Scarpelli C."/>
            <person name="Weissenbach J."/>
            <person name="Salanoubat M."/>
            <person name="Quetier F."/>
            <person name="Yu Y."/>
            <person name="Kim H.R."/>
            <person name="Rambo T."/>
            <person name="Currie J."/>
            <person name="Collura K."/>
            <person name="Luo M."/>
            <person name="Yang T."/>
            <person name="Ammiraju J.S.S."/>
            <person name="Engler F."/>
            <person name="Soderlund C."/>
            <person name="Wing R.A."/>
            <person name="Palmer L.E."/>
            <person name="de la Bastide M."/>
            <person name="Spiegel L."/>
            <person name="Nascimento L."/>
            <person name="Zutavern T."/>
            <person name="O'Shaughnessy A."/>
            <person name="Dike S."/>
            <person name="Dedhia N."/>
            <person name="Preston R."/>
            <person name="Balija V."/>
            <person name="McCombie W.R."/>
            <person name="Chow T."/>
            <person name="Chen H."/>
            <person name="Chung M."/>
            <person name="Chen C."/>
            <person name="Shaw J."/>
            <person name="Wu H."/>
            <person name="Hsiao K."/>
            <person name="Chao Y."/>
            <person name="Chu M."/>
            <person name="Cheng C."/>
            <person name="Hour A."/>
            <person name="Lee P."/>
            <person name="Lin S."/>
            <person name="Lin Y."/>
            <person name="Liou J."/>
            <person name="Liu S."/>
            <person name="Hsing Y."/>
            <person name="Raghuvanshi S."/>
            <person name="Mohanty A."/>
            <person name="Bharti A.K."/>
            <person name="Gaur A."/>
            <person name="Gupta V."/>
            <person name="Kumar D."/>
            <person name="Ravi V."/>
            <person name="Vij S."/>
            <person name="Kapur A."/>
            <person name="Khurana P."/>
            <person name="Khurana P."/>
            <person name="Khurana J.P."/>
            <person name="Tyagi A.K."/>
            <person name="Gaikwad K."/>
            <person name="Singh A."/>
            <person name="Dalal V."/>
            <person name="Srivastava S."/>
            <person name="Dixit A."/>
            <person name="Pal A.K."/>
            <person name="Ghazi I.A."/>
            <person name="Yadav M."/>
            <person name="Pandit A."/>
            <person name="Bhargava A."/>
            <person name="Sureshbabu K."/>
            <person name="Batra K."/>
            <person name="Sharma T.R."/>
            <person name="Mohapatra T."/>
            <person name="Singh N.K."/>
            <person name="Messing J."/>
            <person name="Nelson A.B."/>
            <person name="Fuks G."/>
            <person name="Kavchok S."/>
            <person name="Keizer G."/>
            <person name="Linton E."/>
            <person name="Llaca V."/>
            <person name="Song R."/>
            <person name="Tanyolac B."/>
            <person name="Young S."/>
            <person name="Ho-Il K."/>
            <person name="Hahn J.H."/>
            <person name="Sangsakoo G."/>
            <person name="Vanavichit A."/>
            <person name="de Mattos Luiz.A.T."/>
            <person name="Zimmer P.D."/>
            <person name="Malone G."/>
            <person name="Dellagostin O."/>
            <person name="de Oliveira A.C."/>
            <person name="Bevan M."/>
            <person name="Bancroft I."/>
            <person name="Minx P."/>
            <person name="Cordum H."/>
            <person name="Wilson R."/>
            <person name="Cheng Z."/>
            <person name="Jin W."/>
            <person name="Jiang J."/>
            <person name="Leong S.A."/>
            <person name="Iwama H."/>
            <person name="Gojobori T."/>
            <person name="Itoh T."/>
            <person name="Niimura Y."/>
            <person name="Fujii Y."/>
            <person name="Habara T."/>
            <person name="Sakai H."/>
            <person name="Sato Y."/>
            <person name="Wilson G."/>
            <person name="Kumar K."/>
            <person name="McCouch S."/>
            <person name="Juretic N."/>
            <person name="Hoen D."/>
            <person name="Wright S."/>
            <person name="Bruskiewich R."/>
            <person name="Bureau T."/>
            <person name="Miyao A."/>
            <person name="Hirochika H."/>
            <person name="Nishikawa T."/>
            <person name="Kadowaki K."/>
            <person name="Sugiura M."/>
            <person name="Burr B."/>
            <person name="Sasaki T."/>
        </authorList>
    </citation>
    <scope>NUCLEOTIDE SEQUENCE [LARGE SCALE GENOMIC DNA]</scope>
    <source>
        <strain evidence="2">cv. Nipponbare</strain>
    </source>
</reference>
<organism evidence="1 2">
    <name type="scientific">Oryza sativa subsp. japonica</name>
    <name type="common">Rice</name>
    <dbReference type="NCBI Taxonomy" id="39947"/>
    <lineage>
        <taxon>Eukaryota</taxon>
        <taxon>Viridiplantae</taxon>
        <taxon>Streptophyta</taxon>
        <taxon>Embryophyta</taxon>
        <taxon>Tracheophyta</taxon>
        <taxon>Spermatophyta</taxon>
        <taxon>Magnoliopsida</taxon>
        <taxon>Liliopsida</taxon>
        <taxon>Poales</taxon>
        <taxon>Poaceae</taxon>
        <taxon>BOP clade</taxon>
        <taxon>Oryzoideae</taxon>
        <taxon>Oryzeae</taxon>
        <taxon>Oryzinae</taxon>
        <taxon>Oryza</taxon>
        <taxon>Oryza sativa</taxon>
    </lineage>
</organism>
<dbReference type="AlphaFoldDB" id="A0A0P0X3Q0"/>